<sequence length="511" mass="59691">MDWEKLLQDKRRRKSKVDDNRFENSGKMDYRNPFESDFGRVIFSSSCRRLHDKTQVFPLTSDDNIHSRLTHSMEVMNIGLSFGIYLCGNQEFKSKIGLEELDILRKISPILKTSCLVHDIGNPPFGHFGEVVIQEYFRDLFDNLKYICDGKGGESSELSRYIYKGLEGFQKESLKEFLANESFKNDYTQFDGNAEGFRILTKLQYLGDLFGLNLTYATLAATLKYPNYESKDKKNAIGKHKHGVFFSEKEVLDDVVKKCGLINPEGKYYRHPLAFLMEAADSICYYIMDIEDAIQKQWIKYEELVSKIQKLDIQDKLIPKTEDGKYSKKEWIDLRTNLLTYLMKIATKEFVDNLDDIIEGNYNEELIEANPVTKLLKTESSENILSNRDIMSLEVTGEAVISGILNAYIKYFFHKEESFRKRGKTLISKSIFMTVLHEHVELYGQEPFFKDKYKKYESIDGKCKQIEELYKEFDVKDFTVEERLRIIRDFIACMTDKFALNHLRKLNGQKI</sequence>
<accession>A0A4S2EGB4</accession>
<dbReference type="SUPFAM" id="SSF109604">
    <property type="entry name" value="HD-domain/PDEase-like"/>
    <property type="match status" value="1"/>
</dbReference>
<dbReference type="GO" id="GO:0008832">
    <property type="term" value="F:dGTPase activity"/>
    <property type="evidence" value="ECO:0007669"/>
    <property type="project" value="TreeGrafter"/>
</dbReference>
<dbReference type="Gene3D" id="1.10.3410.10">
    <property type="entry name" value="putative deoxyguanosinetriphosphate triphosphohydrolase like domain"/>
    <property type="match status" value="1"/>
</dbReference>
<dbReference type="EMBL" id="SRYM01000060">
    <property type="protein sequence ID" value="TGY54777.1"/>
    <property type="molecule type" value="Genomic_DNA"/>
</dbReference>
<evidence type="ECO:0000313" key="3">
    <source>
        <dbReference type="EMBL" id="TGY54777.1"/>
    </source>
</evidence>
<keyword evidence="1 3" id="KW-0378">Hydrolase</keyword>
<dbReference type="AlphaFoldDB" id="A0A4S2EGB4"/>
<dbReference type="InterPro" id="IPR050135">
    <property type="entry name" value="dGTPase-like"/>
</dbReference>
<dbReference type="InterPro" id="IPR023293">
    <property type="entry name" value="dGTP_triP_hydro_central_sf"/>
</dbReference>
<organism evidence="3 4">
    <name type="scientific">Parabacteroides distasonis</name>
    <dbReference type="NCBI Taxonomy" id="823"/>
    <lineage>
        <taxon>Bacteria</taxon>
        <taxon>Pseudomonadati</taxon>
        <taxon>Bacteroidota</taxon>
        <taxon>Bacteroidia</taxon>
        <taxon>Bacteroidales</taxon>
        <taxon>Tannerellaceae</taxon>
        <taxon>Parabacteroides</taxon>
    </lineage>
</organism>
<reference evidence="3 4" key="1">
    <citation type="submission" date="2019-04" db="EMBL/GenBank/DDBJ databases">
        <title>Microbes associate with the intestines of laboratory mice.</title>
        <authorList>
            <person name="Navarre W."/>
            <person name="Wong E."/>
            <person name="Huang K."/>
            <person name="Tropini C."/>
            <person name="Ng K."/>
            <person name="Yu B."/>
        </authorList>
    </citation>
    <scope>NUCLEOTIDE SEQUENCE [LARGE SCALE GENOMIC DNA]</scope>
    <source>
        <strain evidence="3 4">NM39_I3</strain>
    </source>
</reference>
<dbReference type="InterPro" id="IPR006261">
    <property type="entry name" value="dGTPase"/>
</dbReference>
<proteinExistence type="predicted"/>
<dbReference type="PANTHER" id="PTHR11373:SF32">
    <property type="entry name" value="DEOXYGUANOSINETRIPHOSPHATE TRIPHOSPHOHYDROLASE"/>
    <property type="match status" value="1"/>
</dbReference>
<dbReference type="PANTHER" id="PTHR11373">
    <property type="entry name" value="DEOXYNUCLEOSIDE TRIPHOSPHATE TRIPHOSPHOHYDROLASE"/>
    <property type="match status" value="1"/>
</dbReference>
<dbReference type="CDD" id="cd00077">
    <property type="entry name" value="HDc"/>
    <property type="match status" value="1"/>
</dbReference>
<gene>
    <name evidence="3" type="primary">dgt</name>
    <name evidence="3" type="ORF">E5342_16275</name>
</gene>
<dbReference type="Proteomes" id="UP000310032">
    <property type="component" value="Unassembled WGS sequence"/>
</dbReference>
<dbReference type="Gene3D" id="1.10.3210.10">
    <property type="entry name" value="Hypothetical protein af1432"/>
    <property type="match status" value="2"/>
</dbReference>
<name>A0A4S2EGB4_PARDI</name>
<dbReference type="RefSeq" id="WP_135959802.1">
    <property type="nucleotide sequence ID" value="NZ_SRYM01000060.1"/>
</dbReference>
<feature type="domain" description="HD/PDEase" evidence="2">
    <location>
        <begin position="64"/>
        <end position="295"/>
    </location>
</feature>
<evidence type="ECO:0000259" key="2">
    <source>
        <dbReference type="SMART" id="SM00471"/>
    </source>
</evidence>
<evidence type="ECO:0000256" key="1">
    <source>
        <dbReference type="ARBA" id="ARBA00022801"/>
    </source>
</evidence>
<evidence type="ECO:0000313" key="4">
    <source>
        <dbReference type="Proteomes" id="UP000310032"/>
    </source>
</evidence>
<dbReference type="NCBIfam" id="TIGR01353">
    <property type="entry name" value="dGTP_triPase"/>
    <property type="match status" value="1"/>
</dbReference>
<dbReference type="SMART" id="SM00471">
    <property type="entry name" value="HDc"/>
    <property type="match status" value="1"/>
</dbReference>
<dbReference type="InterPro" id="IPR003607">
    <property type="entry name" value="HD/PDEase_dom"/>
</dbReference>
<protein>
    <submittedName>
        <fullName evidence="3">DNTP triphosphohydrolase</fullName>
    </submittedName>
</protein>
<comment type="caution">
    <text evidence="3">The sequence shown here is derived from an EMBL/GenBank/DDBJ whole genome shotgun (WGS) entry which is preliminary data.</text>
</comment>
<dbReference type="GO" id="GO:0006203">
    <property type="term" value="P:dGTP catabolic process"/>
    <property type="evidence" value="ECO:0007669"/>
    <property type="project" value="TreeGrafter"/>
</dbReference>